<evidence type="ECO:0000256" key="1">
    <source>
        <dbReference type="ARBA" id="ARBA00022801"/>
    </source>
</evidence>
<feature type="domain" description="MurNAc-LAA" evidence="2">
    <location>
        <begin position="67"/>
        <end position="180"/>
    </location>
</feature>
<dbReference type="Pfam" id="PF01520">
    <property type="entry name" value="Amidase_3"/>
    <property type="match status" value="1"/>
</dbReference>
<dbReference type="InterPro" id="IPR050695">
    <property type="entry name" value="N-acetylmuramoyl_amidase_3"/>
</dbReference>
<dbReference type="CDD" id="cd02696">
    <property type="entry name" value="MurNAc-LAA"/>
    <property type="match status" value="1"/>
</dbReference>
<accession>A0A8S5TJR8</accession>
<dbReference type="InterPro" id="IPR002508">
    <property type="entry name" value="MurNAc-LAA_cat"/>
</dbReference>
<dbReference type="Gene3D" id="3.40.630.40">
    <property type="entry name" value="Zn-dependent exopeptidases"/>
    <property type="match status" value="1"/>
</dbReference>
<dbReference type="GO" id="GO:0009253">
    <property type="term" value="P:peptidoglycan catabolic process"/>
    <property type="evidence" value="ECO:0007669"/>
    <property type="project" value="InterPro"/>
</dbReference>
<evidence type="ECO:0000313" key="3">
    <source>
        <dbReference type="EMBL" id="DAF63034.1"/>
    </source>
</evidence>
<dbReference type="EMBL" id="BK032832">
    <property type="protein sequence ID" value="DAF63034.1"/>
    <property type="molecule type" value="Genomic_DNA"/>
</dbReference>
<proteinExistence type="predicted"/>
<sequence>MKVFINPGHMPGVDPGAMNPNSGLKECDVALAVGKLVEYYLKNAGCEVMRLQSDNLNGESPAYPNVCKNANDWGADVFVSLHCNAFDGYARGIETLVFNFGSEAERLAACVHKQLVDTEQSIDPYIPDRGLKERPNLSVLRNTDMPAILIEMGFIDNDHDVILLEHKQDAIAKAIARGVTDYANL</sequence>
<keyword evidence="1 3" id="KW-0378">Hydrolase</keyword>
<name>A0A8S5TJR8_9CAUD</name>
<evidence type="ECO:0000259" key="2">
    <source>
        <dbReference type="SMART" id="SM00646"/>
    </source>
</evidence>
<protein>
    <submittedName>
        <fullName evidence="3">Cell wall hydrolase autolysin</fullName>
    </submittedName>
</protein>
<dbReference type="PANTHER" id="PTHR30404">
    <property type="entry name" value="N-ACETYLMURAMOYL-L-ALANINE AMIDASE"/>
    <property type="match status" value="1"/>
</dbReference>
<reference evidence="3" key="1">
    <citation type="journal article" date="2021" name="Proc. Natl. Acad. Sci. U.S.A.">
        <title>A Catalog of Tens of Thousands of Viruses from Human Metagenomes Reveals Hidden Associations with Chronic Diseases.</title>
        <authorList>
            <person name="Tisza M.J."/>
            <person name="Buck C.B."/>
        </authorList>
    </citation>
    <scope>NUCLEOTIDE SEQUENCE</scope>
    <source>
        <strain evidence="3">Ct9dX1</strain>
    </source>
</reference>
<dbReference type="GO" id="GO:0008745">
    <property type="term" value="F:N-acetylmuramoyl-L-alanine amidase activity"/>
    <property type="evidence" value="ECO:0007669"/>
    <property type="project" value="InterPro"/>
</dbReference>
<organism evidence="3">
    <name type="scientific">Myoviridae sp. ct9dX1</name>
    <dbReference type="NCBI Taxonomy" id="2827665"/>
    <lineage>
        <taxon>Viruses</taxon>
        <taxon>Duplodnaviria</taxon>
        <taxon>Heunggongvirae</taxon>
        <taxon>Uroviricota</taxon>
        <taxon>Caudoviricetes</taxon>
    </lineage>
</organism>
<dbReference type="SUPFAM" id="SSF53187">
    <property type="entry name" value="Zn-dependent exopeptidases"/>
    <property type="match status" value="1"/>
</dbReference>
<dbReference type="PANTHER" id="PTHR30404:SF0">
    <property type="entry name" value="N-ACETYLMURAMOYL-L-ALANINE AMIDASE AMIC"/>
    <property type="match status" value="1"/>
</dbReference>
<dbReference type="SMART" id="SM00646">
    <property type="entry name" value="Ami_3"/>
    <property type="match status" value="1"/>
</dbReference>